<evidence type="ECO:0000313" key="5">
    <source>
        <dbReference type="Proteomes" id="UP001597502"/>
    </source>
</evidence>
<dbReference type="EMBL" id="JBHUNA010000034">
    <property type="protein sequence ID" value="MFD2762063.1"/>
    <property type="molecule type" value="Genomic_DNA"/>
</dbReference>
<dbReference type="RefSeq" id="WP_382395204.1">
    <property type="nucleotide sequence ID" value="NZ_JBHUNA010000034.1"/>
</dbReference>
<evidence type="ECO:0000256" key="1">
    <source>
        <dbReference type="ARBA" id="ARBA00023125"/>
    </source>
</evidence>
<name>A0ABW5V8L7_9BACI</name>
<evidence type="ECO:0000256" key="2">
    <source>
        <dbReference type="PROSITE-ProRule" id="PRU00335"/>
    </source>
</evidence>
<gene>
    <name evidence="4" type="ORF">ACFSUO_13975</name>
</gene>
<dbReference type="Gene3D" id="1.10.357.10">
    <property type="entry name" value="Tetracycline Repressor, domain 2"/>
    <property type="match status" value="1"/>
</dbReference>
<keyword evidence="5" id="KW-1185">Reference proteome</keyword>
<dbReference type="Pfam" id="PF00440">
    <property type="entry name" value="TetR_N"/>
    <property type="match status" value="1"/>
</dbReference>
<protein>
    <submittedName>
        <fullName evidence="4">TetR/AcrR family transcriptional regulator</fullName>
    </submittedName>
</protein>
<proteinExistence type="predicted"/>
<evidence type="ECO:0000313" key="4">
    <source>
        <dbReference type="EMBL" id="MFD2762063.1"/>
    </source>
</evidence>
<keyword evidence="1 2" id="KW-0238">DNA-binding</keyword>
<accession>A0ABW5V8L7</accession>
<feature type="DNA-binding region" description="H-T-H motif" evidence="2">
    <location>
        <begin position="34"/>
        <end position="53"/>
    </location>
</feature>
<evidence type="ECO:0000259" key="3">
    <source>
        <dbReference type="PROSITE" id="PS50977"/>
    </source>
</evidence>
<dbReference type="InterPro" id="IPR001647">
    <property type="entry name" value="HTH_TetR"/>
</dbReference>
<dbReference type="PROSITE" id="PS50977">
    <property type="entry name" value="HTH_TETR_2"/>
    <property type="match status" value="1"/>
</dbReference>
<comment type="caution">
    <text evidence="4">The sequence shown here is derived from an EMBL/GenBank/DDBJ whole genome shotgun (WGS) entry which is preliminary data.</text>
</comment>
<sequence length="233" mass="27746">MANERKKIQTARMWRYFLDAASELMEEKGLNNIKIREIADRAGYTSSTAYNYFRDLSHLKFFAAMRYTTAYVHDLPNYMEKGNNTVEKWLYVWECFCRHSFELPEVYYLLYIENLGVIPEEMMKMYYEVYANELIDLSDEVQSIITHHDIAKRSALFIHKTTDEGFIKEADLEYIADLTMVIWTGMMMNLLNLRKSYTKEEAAKQTMYFIRRSIIDVVVPEKKHLITYEYGRG</sequence>
<reference evidence="5" key="1">
    <citation type="journal article" date="2019" name="Int. J. Syst. Evol. Microbiol.">
        <title>The Global Catalogue of Microorganisms (GCM) 10K type strain sequencing project: providing services to taxonomists for standard genome sequencing and annotation.</title>
        <authorList>
            <consortium name="The Broad Institute Genomics Platform"/>
            <consortium name="The Broad Institute Genome Sequencing Center for Infectious Disease"/>
            <person name="Wu L."/>
            <person name="Ma J."/>
        </authorList>
    </citation>
    <scope>NUCLEOTIDE SEQUENCE [LARGE SCALE GENOMIC DNA]</scope>
    <source>
        <strain evidence="5">TISTR 1535</strain>
    </source>
</reference>
<organism evidence="4 5">
    <name type="scientific">Lentibacillus juripiscarius</name>
    <dbReference type="NCBI Taxonomy" id="257446"/>
    <lineage>
        <taxon>Bacteria</taxon>
        <taxon>Bacillati</taxon>
        <taxon>Bacillota</taxon>
        <taxon>Bacilli</taxon>
        <taxon>Bacillales</taxon>
        <taxon>Bacillaceae</taxon>
        <taxon>Lentibacillus</taxon>
    </lineage>
</organism>
<feature type="domain" description="HTH tetR-type" evidence="3">
    <location>
        <begin position="11"/>
        <end position="71"/>
    </location>
</feature>
<dbReference type="PRINTS" id="PR00455">
    <property type="entry name" value="HTHTETR"/>
</dbReference>
<dbReference type="InterPro" id="IPR009057">
    <property type="entry name" value="Homeodomain-like_sf"/>
</dbReference>
<dbReference type="Proteomes" id="UP001597502">
    <property type="component" value="Unassembled WGS sequence"/>
</dbReference>
<dbReference type="SUPFAM" id="SSF46689">
    <property type="entry name" value="Homeodomain-like"/>
    <property type="match status" value="1"/>
</dbReference>